<name>A0A514DI30_9CAUD</name>
<dbReference type="KEGG" id="vg:80004499"/>
<proteinExistence type="predicted"/>
<organism evidence="1 2">
    <name type="scientific">Microbacterium phage Cressida</name>
    <dbReference type="NCBI Taxonomy" id="2591216"/>
    <lineage>
        <taxon>Viruses</taxon>
        <taxon>Duplodnaviria</taxon>
        <taxon>Heunggongvirae</taxon>
        <taxon>Uroviricota</taxon>
        <taxon>Caudoviricetes</taxon>
        <taxon>Kutznervirinae</taxon>
        <taxon>Mementomorivirus</taxon>
        <taxon>Mementomorivirus cressida</taxon>
    </lineage>
</organism>
<dbReference type="RefSeq" id="YP_010750842.1">
    <property type="nucleotide sequence ID" value="NC_073363.1"/>
</dbReference>
<dbReference type="GeneID" id="80004499"/>
<evidence type="ECO:0000313" key="1">
    <source>
        <dbReference type="EMBL" id="QDH93269.1"/>
    </source>
</evidence>
<sequence length="234" mass="24187">MATHCFIPLLGKRLRVTPLDSCGNVPTAAEYVATDGFVTVTLSSEVEEGTEIIVRKASGALCVNEKMADSFKRFTVEIDFCGVNPSLLSIVSNAVPYEDGSGDVIGFTVPEGEIAKWFSLELWTGLSGAVCEPGAEEASGYMLLPFVVAGVLGDIEIGGEDAITFSLTGAATKGGNNWGTGRYNVVRDDEGAPAPLAVAVDPFDHLLLIDTSLAPPPEACDPAPVPALPGGGGA</sequence>
<evidence type="ECO:0000313" key="2">
    <source>
        <dbReference type="Proteomes" id="UP000320188"/>
    </source>
</evidence>
<gene>
    <name evidence="1" type="primary">26</name>
    <name evidence="1" type="ORF">PBI_CRESSIDA_27</name>
</gene>
<accession>A0A514DI30</accession>
<protein>
    <submittedName>
        <fullName evidence="1">Major tail protein</fullName>
    </submittedName>
</protein>
<dbReference type="Proteomes" id="UP000320188">
    <property type="component" value="Segment"/>
</dbReference>
<reference evidence="1 2" key="1">
    <citation type="submission" date="2019-05" db="EMBL/GenBank/DDBJ databases">
        <authorList>
            <person name="Stoner T.H."/>
            <person name="Aull H.G."/>
            <person name="Divens A.M."/>
            <person name="Zack K."/>
            <person name="Garlena R.A."/>
            <person name="Russell D.A."/>
            <person name="Pope W.H."/>
            <person name="Jacobs-Sera D."/>
            <person name="Hatfull G.F."/>
        </authorList>
    </citation>
    <scope>NUCLEOTIDE SEQUENCE [LARGE SCALE GENOMIC DNA]</scope>
</reference>
<dbReference type="EMBL" id="MK937608">
    <property type="protein sequence ID" value="QDH93269.1"/>
    <property type="molecule type" value="Genomic_DNA"/>
</dbReference>
<keyword evidence="2" id="KW-1185">Reference proteome</keyword>